<dbReference type="EC" id="7.6.2.9" evidence="8"/>
<keyword evidence="7" id="KW-0129">CBS domain</keyword>
<keyword evidence="3" id="KW-1003">Cell membrane</keyword>
<sequence>MAKIEVSNIYKIFGPRPQRWLEAARSGMSREDLLARSGHTLGLRDISLSIEEGSIYVIMGLSGSGKSTLIRHFNRLIEPTAGQIRVDDVDVMSLGTRELERFRQQKMSMVFQRFGLFPHRCVLDNVAYGLKVQGVARPERERRAQHWLEQVGLEGYEKQYPHQLSGGMQQRVGLARALATDAEILLMDEAFSALDPLIRREMQDQLLQLQSQLNKTIVFITHDLDEALRLGNRIAILKGGELVQEGTPEDILLAPADDYVQAFLQDVNRGKVLNAVHACNAPRFSPTTRSRPAHVVERMAQQGLRFAPVLDGKRLCGVLTREAAERALQAGARDVSQYVEAMASVPASAGLDEVLGRMLHSTAPLAVTDENDEFVGVLSRRKVVELIRPTLPAEAGVSGDAVEAAGETGGSAPEDERDRPAGAQRSAA</sequence>
<gene>
    <name evidence="12" type="ORF">Q8947_10280</name>
</gene>
<dbReference type="Gene3D" id="3.10.580.10">
    <property type="entry name" value="CBS-domain"/>
    <property type="match status" value="1"/>
</dbReference>
<dbReference type="RefSeq" id="WP_347287203.1">
    <property type="nucleotide sequence ID" value="NZ_JAUZQE010000023.1"/>
</dbReference>
<evidence type="ECO:0000256" key="8">
    <source>
        <dbReference type="RuleBase" id="RU369116"/>
    </source>
</evidence>
<dbReference type="PANTHER" id="PTHR43869">
    <property type="entry name" value="GLYCINE BETAINE/PROLINE BETAINE TRANSPORT SYSTEM ATP-BINDING PROTEIN PROV"/>
    <property type="match status" value="1"/>
</dbReference>
<keyword evidence="2 8" id="KW-0813">Transport</keyword>
<dbReference type="PROSITE" id="PS50893">
    <property type="entry name" value="ABC_TRANSPORTER_2"/>
    <property type="match status" value="1"/>
</dbReference>
<dbReference type="PROSITE" id="PS51371">
    <property type="entry name" value="CBS"/>
    <property type="match status" value="2"/>
</dbReference>
<evidence type="ECO:0000259" key="11">
    <source>
        <dbReference type="PROSITE" id="PS51371"/>
    </source>
</evidence>
<dbReference type="InterPro" id="IPR046342">
    <property type="entry name" value="CBS_dom_sf"/>
</dbReference>
<keyword evidence="8" id="KW-0472">Membrane</keyword>
<evidence type="ECO:0000256" key="3">
    <source>
        <dbReference type="ARBA" id="ARBA00022475"/>
    </source>
</evidence>
<dbReference type="PANTHER" id="PTHR43869:SF1">
    <property type="entry name" value="GLYCINE BETAINE_PROLINE BETAINE TRANSPORT SYSTEM ATP-BINDING PROTEIN PROV"/>
    <property type="match status" value="1"/>
</dbReference>
<comment type="subcellular location">
    <subcellularLocation>
        <location evidence="8">Cell inner membrane</location>
        <topology evidence="8">Peripheral membrane protein</topology>
    </subcellularLocation>
</comment>
<keyword evidence="6" id="KW-0029">Amino-acid transport</keyword>
<evidence type="ECO:0000256" key="7">
    <source>
        <dbReference type="PROSITE-ProRule" id="PRU00703"/>
    </source>
</evidence>
<comment type="similarity">
    <text evidence="1 8">Belongs to the ABC transporter superfamily.</text>
</comment>
<feature type="region of interest" description="Disordered" evidence="9">
    <location>
        <begin position="395"/>
        <end position="428"/>
    </location>
</feature>
<dbReference type="NCBIfam" id="TIGR01186">
    <property type="entry name" value="proV"/>
    <property type="match status" value="1"/>
</dbReference>
<keyword evidence="13" id="KW-1185">Reference proteome</keyword>
<dbReference type="InterPro" id="IPR000644">
    <property type="entry name" value="CBS_dom"/>
</dbReference>
<dbReference type="InterPro" id="IPR017871">
    <property type="entry name" value="ABC_transporter-like_CS"/>
</dbReference>
<evidence type="ECO:0000256" key="2">
    <source>
        <dbReference type="ARBA" id="ARBA00022448"/>
    </source>
</evidence>
<dbReference type="CDD" id="cd02205">
    <property type="entry name" value="CBS_pair_SF"/>
    <property type="match status" value="1"/>
</dbReference>
<evidence type="ECO:0000313" key="13">
    <source>
        <dbReference type="Proteomes" id="UP001232156"/>
    </source>
</evidence>
<dbReference type="Pfam" id="PF00571">
    <property type="entry name" value="CBS"/>
    <property type="match status" value="1"/>
</dbReference>
<dbReference type="SUPFAM" id="SSF52540">
    <property type="entry name" value="P-loop containing nucleoside triphosphate hydrolases"/>
    <property type="match status" value="1"/>
</dbReference>
<dbReference type="CDD" id="cd03294">
    <property type="entry name" value="ABC_Pro_Gly_Betaine"/>
    <property type="match status" value="1"/>
</dbReference>
<dbReference type="PROSITE" id="PS00211">
    <property type="entry name" value="ABC_TRANSPORTER_1"/>
    <property type="match status" value="1"/>
</dbReference>
<dbReference type="InterPro" id="IPR027417">
    <property type="entry name" value="P-loop_NTPase"/>
</dbReference>
<keyword evidence="8" id="KW-0997">Cell inner membrane</keyword>
<accession>A0ABU1D7Y8</accession>
<keyword evidence="4 8" id="KW-0547">Nucleotide-binding</keyword>
<dbReference type="GO" id="GO:0005524">
    <property type="term" value="F:ATP binding"/>
    <property type="evidence" value="ECO:0007669"/>
    <property type="project" value="UniProtKB-KW"/>
</dbReference>
<evidence type="ECO:0000256" key="5">
    <source>
        <dbReference type="ARBA" id="ARBA00022840"/>
    </source>
</evidence>
<keyword evidence="5 8" id="KW-0067">ATP-binding</keyword>
<dbReference type="Gene3D" id="3.40.50.300">
    <property type="entry name" value="P-loop containing nucleotide triphosphate hydrolases"/>
    <property type="match status" value="1"/>
</dbReference>
<evidence type="ECO:0000256" key="4">
    <source>
        <dbReference type="ARBA" id="ARBA00022741"/>
    </source>
</evidence>
<evidence type="ECO:0000313" key="12">
    <source>
        <dbReference type="EMBL" id="MDR4126367.1"/>
    </source>
</evidence>
<evidence type="ECO:0000256" key="6">
    <source>
        <dbReference type="ARBA" id="ARBA00022970"/>
    </source>
</evidence>
<dbReference type="InterPro" id="IPR051921">
    <property type="entry name" value="ABC_osmolyte_uptake_ATP-bind"/>
</dbReference>
<evidence type="ECO:0000256" key="1">
    <source>
        <dbReference type="ARBA" id="ARBA00005417"/>
    </source>
</evidence>
<organism evidence="12 13">
    <name type="scientific">Yanghanlia caeni</name>
    <dbReference type="NCBI Taxonomy" id="3064283"/>
    <lineage>
        <taxon>Bacteria</taxon>
        <taxon>Pseudomonadati</taxon>
        <taxon>Pseudomonadota</taxon>
        <taxon>Betaproteobacteria</taxon>
        <taxon>Burkholderiales</taxon>
        <taxon>Alcaligenaceae</taxon>
        <taxon>Yanghanlia</taxon>
    </lineage>
</organism>
<comment type="caution">
    <text evidence="12">The sequence shown here is derived from an EMBL/GenBank/DDBJ whole genome shotgun (WGS) entry which is preliminary data.</text>
</comment>
<feature type="domain" description="CBS" evidence="11">
    <location>
        <begin position="275"/>
        <end position="335"/>
    </location>
</feature>
<evidence type="ECO:0000256" key="9">
    <source>
        <dbReference type="SAM" id="MobiDB-lite"/>
    </source>
</evidence>
<evidence type="ECO:0000259" key="10">
    <source>
        <dbReference type="PROSITE" id="PS50893"/>
    </source>
</evidence>
<reference evidence="12 13" key="1">
    <citation type="submission" date="2023-08" db="EMBL/GenBank/DDBJ databases">
        <title>Alcaligenaceae gen. nov., a novel taxon isolated from the sludge of Yixing Pesticide Factory.</title>
        <authorList>
            <person name="Ruan L."/>
        </authorList>
    </citation>
    <scope>NUCLEOTIDE SEQUENCE [LARGE SCALE GENOMIC DNA]</scope>
    <source>
        <strain evidence="12 13">LG-2</strain>
    </source>
</reference>
<feature type="domain" description="ABC transporter" evidence="10">
    <location>
        <begin position="28"/>
        <end position="264"/>
    </location>
</feature>
<dbReference type="Proteomes" id="UP001232156">
    <property type="component" value="Unassembled WGS sequence"/>
</dbReference>
<feature type="domain" description="CBS" evidence="11">
    <location>
        <begin position="338"/>
        <end position="394"/>
    </location>
</feature>
<dbReference type="Pfam" id="PF00005">
    <property type="entry name" value="ABC_tran"/>
    <property type="match status" value="1"/>
</dbReference>
<dbReference type="InterPro" id="IPR005892">
    <property type="entry name" value="Gly-betaine_transp_ATP-bd"/>
</dbReference>
<comment type="catalytic activity">
    <reaction evidence="8">
        <text>a quaternary ammonium(out) + ATP + H2O = a quaternary ammonium(in) + ADP + phosphate + H(+)</text>
        <dbReference type="Rhea" id="RHEA:11036"/>
        <dbReference type="ChEBI" id="CHEBI:15377"/>
        <dbReference type="ChEBI" id="CHEBI:15378"/>
        <dbReference type="ChEBI" id="CHEBI:30616"/>
        <dbReference type="ChEBI" id="CHEBI:35267"/>
        <dbReference type="ChEBI" id="CHEBI:43474"/>
        <dbReference type="ChEBI" id="CHEBI:456216"/>
    </reaction>
</comment>
<dbReference type="EMBL" id="JAUZQE010000023">
    <property type="protein sequence ID" value="MDR4126367.1"/>
    <property type="molecule type" value="Genomic_DNA"/>
</dbReference>
<proteinExistence type="inferred from homology"/>
<dbReference type="InterPro" id="IPR003593">
    <property type="entry name" value="AAA+_ATPase"/>
</dbReference>
<comment type="subunit">
    <text evidence="8">The complex is probably composed of two ATP-binding proteins, two transmembrane proteins and a solute-binding protein.</text>
</comment>
<protein>
    <recommendedName>
        <fullName evidence="8">Quaternary amine transport ATP-binding protein</fullName>
        <ecNumber evidence="8">7.6.2.9</ecNumber>
    </recommendedName>
</protein>
<dbReference type="InterPro" id="IPR003439">
    <property type="entry name" value="ABC_transporter-like_ATP-bd"/>
</dbReference>
<dbReference type="SUPFAM" id="SSF54631">
    <property type="entry name" value="CBS-domain pair"/>
    <property type="match status" value="1"/>
</dbReference>
<name>A0ABU1D7Y8_9BURK</name>
<dbReference type="SMART" id="SM00382">
    <property type="entry name" value="AAA"/>
    <property type="match status" value="1"/>
</dbReference>